<dbReference type="Pfam" id="PF08241">
    <property type="entry name" value="Methyltransf_11"/>
    <property type="match status" value="1"/>
</dbReference>
<dbReference type="SUPFAM" id="SSF53335">
    <property type="entry name" value="S-adenosyl-L-methionine-dependent methyltransferases"/>
    <property type="match status" value="1"/>
</dbReference>
<evidence type="ECO:0000256" key="2">
    <source>
        <dbReference type="ARBA" id="ARBA00022679"/>
    </source>
</evidence>
<dbReference type="PANTHER" id="PTHR43591:SF24">
    <property type="entry name" value="2-METHOXY-6-POLYPRENYL-1,4-BENZOQUINOL METHYLASE, MITOCHONDRIAL"/>
    <property type="match status" value="1"/>
</dbReference>
<name>A0ABT1A4P5_9PSEU</name>
<evidence type="ECO:0000256" key="3">
    <source>
        <dbReference type="ARBA" id="ARBA00022691"/>
    </source>
</evidence>
<feature type="domain" description="Ribosomal RNA adenine methylase transferase N-terminal" evidence="4">
    <location>
        <begin position="26"/>
        <end position="157"/>
    </location>
</feature>
<dbReference type="RefSeq" id="WP_252441449.1">
    <property type="nucleotide sequence ID" value="NZ_JAGSOV010000046.1"/>
</dbReference>
<dbReference type="CDD" id="cd02440">
    <property type="entry name" value="AdoMet_MTases"/>
    <property type="match status" value="1"/>
</dbReference>
<keyword evidence="2" id="KW-0808">Transferase</keyword>
<reference evidence="5" key="1">
    <citation type="submission" date="2021-04" db="EMBL/GenBank/DDBJ databases">
        <title>Pseudonocardia sp. nov., isolated from sandy soil of mangrove forest.</title>
        <authorList>
            <person name="Zan Z."/>
            <person name="Huang R."/>
            <person name="Liu W."/>
        </authorList>
    </citation>
    <scope>NUCLEOTIDE SEQUENCE</scope>
    <source>
        <strain evidence="5">S2-4</strain>
    </source>
</reference>
<keyword evidence="3" id="KW-0949">S-adenosyl-L-methionine</keyword>
<accession>A0ABT1A4P5</accession>
<protein>
    <submittedName>
        <fullName evidence="5">Class I SAM-dependent methyltransferase</fullName>
    </submittedName>
</protein>
<evidence type="ECO:0000313" key="6">
    <source>
        <dbReference type="Proteomes" id="UP001165283"/>
    </source>
</evidence>
<evidence type="ECO:0000256" key="1">
    <source>
        <dbReference type="ARBA" id="ARBA00022603"/>
    </source>
</evidence>
<dbReference type="PANTHER" id="PTHR43591">
    <property type="entry name" value="METHYLTRANSFERASE"/>
    <property type="match status" value="1"/>
</dbReference>
<keyword evidence="1 5" id="KW-0489">Methyltransferase</keyword>
<dbReference type="InterPro" id="IPR029063">
    <property type="entry name" value="SAM-dependent_MTases_sf"/>
</dbReference>
<dbReference type="InterPro" id="IPR013216">
    <property type="entry name" value="Methyltransf_11"/>
</dbReference>
<evidence type="ECO:0000313" key="5">
    <source>
        <dbReference type="EMBL" id="MCO1657809.1"/>
    </source>
</evidence>
<dbReference type="SMART" id="SM00650">
    <property type="entry name" value="rADc"/>
    <property type="match status" value="1"/>
</dbReference>
<dbReference type="GO" id="GO:0008168">
    <property type="term" value="F:methyltransferase activity"/>
    <property type="evidence" value="ECO:0007669"/>
    <property type="project" value="UniProtKB-KW"/>
</dbReference>
<gene>
    <name evidence="5" type="ORF">KDL28_22355</name>
</gene>
<dbReference type="InterPro" id="IPR020598">
    <property type="entry name" value="rRNA_Ade_methylase_Trfase_N"/>
</dbReference>
<evidence type="ECO:0000259" key="4">
    <source>
        <dbReference type="SMART" id="SM00650"/>
    </source>
</evidence>
<organism evidence="5 6">
    <name type="scientific">Pseudonocardia humida</name>
    <dbReference type="NCBI Taxonomy" id="2800819"/>
    <lineage>
        <taxon>Bacteria</taxon>
        <taxon>Bacillati</taxon>
        <taxon>Actinomycetota</taxon>
        <taxon>Actinomycetes</taxon>
        <taxon>Pseudonocardiales</taxon>
        <taxon>Pseudonocardiaceae</taxon>
        <taxon>Pseudonocardia</taxon>
    </lineage>
</organism>
<comment type="caution">
    <text evidence="5">The sequence shown here is derived from an EMBL/GenBank/DDBJ whole genome shotgun (WGS) entry which is preliminary data.</text>
</comment>
<dbReference type="EMBL" id="JAGSOV010000046">
    <property type="protein sequence ID" value="MCO1657809.1"/>
    <property type="molecule type" value="Genomic_DNA"/>
</dbReference>
<keyword evidence="6" id="KW-1185">Reference proteome</keyword>
<sequence length="186" mass="20126">MNTIHNVLCRSTWWRRVVGERLLPWALRGVDLGGEVLEIGPGFGATTRQLARLVPALTAVEIDPRLVGRLRQELGPGVRIVEGDGSDLPFPDGAFTGVVCFTMLHHVPSARRQDMLFAQARRVLAPGGTFAGSDSTPSWWFRFLHLGDTMVALDPATLADRLAAAGFVDIAVSAAGRSLRFRATAP</sequence>
<dbReference type="GO" id="GO:0032259">
    <property type="term" value="P:methylation"/>
    <property type="evidence" value="ECO:0007669"/>
    <property type="project" value="UniProtKB-KW"/>
</dbReference>
<proteinExistence type="predicted"/>
<dbReference type="Proteomes" id="UP001165283">
    <property type="component" value="Unassembled WGS sequence"/>
</dbReference>
<dbReference type="Gene3D" id="3.40.50.150">
    <property type="entry name" value="Vaccinia Virus protein VP39"/>
    <property type="match status" value="1"/>
</dbReference>